<proteinExistence type="predicted"/>
<dbReference type="AlphaFoldDB" id="F0F8Q7"/>
<dbReference type="HOGENOM" id="CLU_3028516_0_0_10"/>
<sequence>MVVEDRIKKGRTGVPSPAFFLMEYKGERRQAAIEEPRIVKVRMPGAAGVCSRYDA</sequence>
<evidence type="ECO:0000313" key="2">
    <source>
        <dbReference type="Proteomes" id="UP000005697"/>
    </source>
</evidence>
<protein>
    <submittedName>
        <fullName evidence="1">Uncharacterized protein</fullName>
    </submittedName>
</protein>
<gene>
    <name evidence="1" type="ORF">HMPREF9141_1974</name>
</gene>
<dbReference type="EMBL" id="AEWX01000027">
    <property type="protein sequence ID" value="EGC19434.1"/>
    <property type="molecule type" value="Genomic_DNA"/>
</dbReference>
<evidence type="ECO:0000313" key="1">
    <source>
        <dbReference type="EMBL" id="EGC19434.1"/>
    </source>
</evidence>
<dbReference type="Proteomes" id="UP000005697">
    <property type="component" value="Unassembled WGS sequence"/>
</dbReference>
<name>F0F8Q7_9BACT</name>
<reference evidence="1 2" key="1">
    <citation type="submission" date="2011-01" db="EMBL/GenBank/DDBJ databases">
        <authorList>
            <person name="Muzny D."/>
            <person name="Qin X."/>
            <person name="Deng J."/>
            <person name="Jiang H."/>
            <person name="Liu Y."/>
            <person name="Qu J."/>
            <person name="Song X.-Z."/>
            <person name="Zhang L."/>
            <person name="Thornton R."/>
            <person name="Coyle M."/>
            <person name="Francisco L."/>
            <person name="Jackson L."/>
            <person name="Javaid M."/>
            <person name="Korchina V."/>
            <person name="Kovar C."/>
            <person name="Mata R."/>
            <person name="Mathew T."/>
            <person name="Ngo R."/>
            <person name="Nguyen L."/>
            <person name="Nguyen N."/>
            <person name="Okwuonu G."/>
            <person name="Ongeri F."/>
            <person name="Pham C."/>
            <person name="Simmons D."/>
            <person name="Wilczek-Boney K."/>
            <person name="Hale W."/>
            <person name="Jakkamsetti A."/>
            <person name="Pham P."/>
            <person name="Ruth R."/>
            <person name="San Lucas F."/>
            <person name="Warren J."/>
            <person name="Zhang J."/>
            <person name="Zhao Z."/>
            <person name="Zhou C."/>
            <person name="Zhu D."/>
            <person name="Lee S."/>
            <person name="Bess C."/>
            <person name="Blankenburg K."/>
            <person name="Forbes L."/>
            <person name="Fu Q."/>
            <person name="Gubbala S."/>
            <person name="Hirani K."/>
            <person name="Jayaseelan J.C."/>
            <person name="Lara F."/>
            <person name="Munidasa M."/>
            <person name="Palculict T."/>
            <person name="Patil S."/>
            <person name="Pu L.-L."/>
            <person name="Saada N."/>
            <person name="Tang L."/>
            <person name="Weissenberger G."/>
            <person name="Zhu Y."/>
            <person name="Hemphill L."/>
            <person name="Shang Y."/>
            <person name="Youmans B."/>
            <person name="Ayvaz T."/>
            <person name="Ross M."/>
            <person name="Santibanez J."/>
            <person name="Aqrawi P."/>
            <person name="Gross S."/>
            <person name="Joshi V."/>
            <person name="Fowler G."/>
            <person name="Nazareth L."/>
            <person name="Reid J."/>
            <person name="Worley K."/>
            <person name="Petrosino J."/>
            <person name="Highlander S."/>
            <person name="Gibbs R."/>
        </authorList>
    </citation>
    <scope>NUCLEOTIDE SEQUENCE [LARGE SCALE GENOMIC DNA]</scope>
    <source>
        <strain evidence="1 2">DSM 16608</strain>
    </source>
</reference>
<dbReference type="STRING" id="888743.HMPREF9141_1974"/>
<comment type="caution">
    <text evidence="1">The sequence shown here is derived from an EMBL/GenBank/DDBJ whole genome shotgun (WGS) entry which is preliminary data.</text>
</comment>
<keyword evidence="2" id="KW-1185">Reference proteome</keyword>
<organism evidence="1 2">
    <name type="scientific">Prevotella multiformis DSM 16608</name>
    <dbReference type="NCBI Taxonomy" id="888743"/>
    <lineage>
        <taxon>Bacteria</taxon>
        <taxon>Pseudomonadati</taxon>
        <taxon>Bacteroidota</taxon>
        <taxon>Bacteroidia</taxon>
        <taxon>Bacteroidales</taxon>
        <taxon>Prevotellaceae</taxon>
        <taxon>Prevotella</taxon>
    </lineage>
</organism>
<accession>F0F8Q7</accession>